<feature type="region of interest" description="Disordered" evidence="1">
    <location>
        <begin position="131"/>
        <end position="150"/>
    </location>
</feature>
<dbReference type="RefSeq" id="WP_099645627.1">
    <property type="nucleotide sequence ID" value="NZ_KZ319289.1"/>
</dbReference>
<keyword evidence="2" id="KW-0812">Transmembrane</keyword>
<keyword evidence="2" id="KW-1133">Transmembrane helix</keyword>
<proteinExistence type="predicted"/>
<keyword evidence="2" id="KW-0472">Membrane</keyword>
<dbReference type="AlphaFoldDB" id="A0A2G1VSQ9"/>
<organism evidence="3 4">
    <name type="scientific">Leeuwenhoekiella nanhaiensis</name>
    <dbReference type="NCBI Taxonomy" id="1655491"/>
    <lineage>
        <taxon>Bacteria</taxon>
        <taxon>Pseudomonadati</taxon>
        <taxon>Bacteroidota</taxon>
        <taxon>Flavobacteriia</taxon>
        <taxon>Flavobacteriales</taxon>
        <taxon>Flavobacteriaceae</taxon>
        <taxon>Leeuwenhoekiella</taxon>
    </lineage>
</organism>
<feature type="compositionally biased region" description="Polar residues" evidence="1">
    <location>
        <begin position="65"/>
        <end position="79"/>
    </location>
</feature>
<evidence type="ECO:0000256" key="1">
    <source>
        <dbReference type="SAM" id="MobiDB-lite"/>
    </source>
</evidence>
<evidence type="ECO:0000256" key="2">
    <source>
        <dbReference type="SAM" id="Phobius"/>
    </source>
</evidence>
<gene>
    <name evidence="3" type="ORF">CJ305_07380</name>
</gene>
<feature type="transmembrane region" description="Helical" evidence="2">
    <location>
        <begin position="9"/>
        <end position="29"/>
    </location>
</feature>
<sequence length="245" mass="27612">MKMTSQDKAMLITFSGAAFLFVVFLFLTIKPYDTSQVEEFIPIPIIQDEPKEEPTPEEIEQEKQLQSQQITNQAQSSNREIQEANRYFSQQNQVNDALKTDSETLEPSEDTDGEDENFPDYRERIALLRQKRREQQSAGDSKTAEKISKVSTSSYRRSTVTYQLKDRNAIQIPNPVYTCDATGKVVINIEVNGSGGIIKAYFNKSASSTSNGCLVDQALEYAENAIFNKSDRATQLGSITFEFQG</sequence>
<accession>A0A2G1VSQ9</accession>
<dbReference type="OrthoDB" id="9786892at2"/>
<evidence type="ECO:0000313" key="3">
    <source>
        <dbReference type="EMBL" id="PHQ29785.1"/>
    </source>
</evidence>
<feature type="region of interest" description="Disordered" evidence="1">
    <location>
        <begin position="99"/>
        <end position="119"/>
    </location>
</feature>
<evidence type="ECO:0008006" key="5">
    <source>
        <dbReference type="Google" id="ProtNLM"/>
    </source>
</evidence>
<evidence type="ECO:0000313" key="4">
    <source>
        <dbReference type="Proteomes" id="UP000229433"/>
    </source>
</evidence>
<reference evidence="3 4" key="1">
    <citation type="submission" date="2017-08" db="EMBL/GenBank/DDBJ databases">
        <title>The whole genome shortgun sequences of strain Leeuwenhoekiella nanhaiensis G18 from the South China Sea.</title>
        <authorList>
            <person name="Liu Q."/>
        </authorList>
    </citation>
    <scope>NUCLEOTIDE SEQUENCE [LARGE SCALE GENOMIC DNA]</scope>
    <source>
        <strain evidence="3 4">G18</strain>
    </source>
</reference>
<keyword evidence="4" id="KW-1185">Reference proteome</keyword>
<dbReference type="Proteomes" id="UP000229433">
    <property type="component" value="Unassembled WGS sequence"/>
</dbReference>
<name>A0A2G1VSQ9_9FLAO</name>
<feature type="compositionally biased region" description="Acidic residues" evidence="1">
    <location>
        <begin position="103"/>
        <end position="118"/>
    </location>
</feature>
<dbReference type="EMBL" id="NQXA01000003">
    <property type="protein sequence ID" value="PHQ29785.1"/>
    <property type="molecule type" value="Genomic_DNA"/>
</dbReference>
<feature type="region of interest" description="Disordered" evidence="1">
    <location>
        <begin position="45"/>
        <end position="79"/>
    </location>
</feature>
<comment type="caution">
    <text evidence="3">The sequence shown here is derived from an EMBL/GenBank/DDBJ whole genome shotgun (WGS) entry which is preliminary data.</text>
</comment>
<protein>
    <recommendedName>
        <fullName evidence="5">Energy transducer TonB</fullName>
    </recommendedName>
</protein>